<dbReference type="KEGG" id="shal:SHALO_1269"/>
<dbReference type="STRING" id="1193502.SHALO_1269"/>
<dbReference type="AlphaFoldDB" id="A0A1D7TJ82"/>
<feature type="compositionally biased region" description="Gly residues" evidence="1">
    <location>
        <begin position="104"/>
        <end position="122"/>
    </location>
</feature>
<protein>
    <submittedName>
        <fullName evidence="2">Uncharacterized protein</fullName>
    </submittedName>
</protein>
<keyword evidence="3" id="KW-1185">Reference proteome</keyword>
<proteinExistence type="predicted"/>
<feature type="region of interest" description="Disordered" evidence="1">
    <location>
        <begin position="73"/>
        <end position="122"/>
    </location>
</feature>
<dbReference type="RefSeq" id="WP_069477863.1">
    <property type="nucleotide sequence ID" value="NZ_CP017111.1"/>
</dbReference>
<dbReference type="Proteomes" id="UP000094609">
    <property type="component" value="Chromosome"/>
</dbReference>
<organism evidence="2 3">
    <name type="scientific">Sulfurospirillum halorespirans DSM 13726</name>
    <dbReference type="NCBI Taxonomy" id="1193502"/>
    <lineage>
        <taxon>Bacteria</taxon>
        <taxon>Pseudomonadati</taxon>
        <taxon>Campylobacterota</taxon>
        <taxon>Epsilonproteobacteria</taxon>
        <taxon>Campylobacterales</taxon>
        <taxon>Sulfurospirillaceae</taxon>
        <taxon>Sulfurospirillum</taxon>
    </lineage>
</organism>
<sequence>MKYATFAILLMVHLYAFDEKDVEQEIQTSKSIEELTTHMISAPRQFRQRYIQAIKERARIENEAKREQLMADLNAEKSEDVQTQQINALTGRNSNANSSTGACNGKGGSSGNGKGGGGKGGK</sequence>
<gene>
    <name evidence="2" type="ORF">SHALO_1269</name>
</gene>
<evidence type="ECO:0000256" key="1">
    <source>
        <dbReference type="SAM" id="MobiDB-lite"/>
    </source>
</evidence>
<dbReference type="EMBL" id="CP017111">
    <property type="protein sequence ID" value="AOO65047.1"/>
    <property type="molecule type" value="Genomic_DNA"/>
</dbReference>
<dbReference type="PATRIC" id="fig|1193502.14.peg.1288"/>
<accession>A0A1D7TJ82</accession>
<evidence type="ECO:0000313" key="3">
    <source>
        <dbReference type="Proteomes" id="UP000094609"/>
    </source>
</evidence>
<reference evidence="3" key="1">
    <citation type="submission" date="2016-08" db="EMBL/GenBank/DDBJ databases">
        <title>Complete genome sequence of the organohalide-respiring Epsilonproteobacterium Sulfurospirillum halorespirans.</title>
        <authorList>
            <person name="Goris T."/>
            <person name="Zimmermann J."/>
            <person name="Schenz B."/>
            <person name="Lemos M."/>
            <person name="Hackermueller J."/>
            <person name="Diekert G."/>
        </authorList>
    </citation>
    <scope>NUCLEOTIDE SEQUENCE [LARGE SCALE GENOMIC DNA]</scope>
    <source>
        <strain>DSM 13726</strain>
        <strain evidence="3">PCE-M2</strain>
    </source>
</reference>
<evidence type="ECO:0000313" key="2">
    <source>
        <dbReference type="EMBL" id="AOO65047.1"/>
    </source>
</evidence>
<feature type="compositionally biased region" description="Polar residues" evidence="1">
    <location>
        <begin position="81"/>
        <end position="102"/>
    </location>
</feature>
<name>A0A1D7TJ82_9BACT</name>